<dbReference type="EMBL" id="ML978241">
    <property type="protein sequence ID" value="KAF2026540.1"/>
    <property type="molecule type" value="Genomic_DNA"/>
</dbReference>
<accession>A0A9P4H3P6</accession>
<proteinExistence type="predicted"/>
<name>A0A9P4H3P6_9PLEO</name>
<comment type="caution">
    <text evidence="1">The sequence shown here is derived from an EMBL/GenBank/DDBJ whole genome shotgun (WGS) entry which is preliminary data.</text>
</comment>
<evidence type="ECO:0000313" key="2">
    <source>
        <dbReference type="Proteomes" id="UP000799777"/>
    </source>
</evidence>
<organism evidence="1 2">
    <name type="scientific">Setomelanomma holmii</name>
    <dbReference type="NCBI Taxonomy" id="210430"/>
    <lineage>
        <taxon>Eukaryota</taxon>
        <taxon>Fungi</taxon>
        <taxon>Dikarya</taxon>
        <taxon>Ascomycota</taxon>
        <taxon>Pezizomycotina</taxon>
        <taxon>Dothideomycetes</taxon>
        <taxon>Pleosporomycetidae</taxon>
        <taxon>Pleosporales</taxon>
        <taxon>Pleosporineae</taxon>
        <taxon>Phaeosphaeriaceae</taxon>
        <taxon>Setomelanomma</taxon>
    </lineage>
</organism>
<sequence length="185" mass="20635">MLEELKEHYYQATCFDFGSDYKLIPIFQSTDQWQLGNVPAEFVTTLKVSIDCCKIDFDAAIEKPSPFCGCHRASRGLDMFSCCDPGYNRTSKMHRIKLLADLQTLFDFKIGTKICIKINVIEASNGNLGELTYALDTVIPIILPTLQRLSQVGYVVKVILAELAPPSRTRSFKLVVDGSTATLEA</sequence>
<protein>
    <submittedName>
        <fullName evidence="1">Uncharacterized protein</fullName>
    </submittedName>
</protein>
<dbReference type="OrthoDB" id="3676762at2759"/>
<dbReference type="AlphaFoldDB" id="A0A9P4H3P6"/>
<keyword evidence="2" id="KW-1185">Reference proteome</keyword>
<dbReference type="Proteomes" id="UP000799777">
    <property type="component" value="Unassembled WGS sequence"/>
</dbReference>
<reference evidence="1" key="1">
    <citation type="journal article" date="2020" name="Stud. Mycol.">
        <title>101 Dothideomycetes genomes: a test case for predicting lifestyles and emergence of pathogens.</title>
        <authorList>
            <person name="Haridas S."/>
            <person name="Albert R."/>
            <person name="Binder M."/>
            <person name="Bloem J."/>
            <person name="Labutti K."/>
            <person name="Salamov A."/>
            <person name="Andreopoulos B."/>
            <person name="Baker S."/>
            <person name="Barry K."/>
            <person name="Bills G."/>
            <person name="Bluhm B."/>
            <person name="Cannon C."/>
            <person name="Castanera R."/>
            <person name="Culley D."/>
            <person name="Daum C."/>
            <person name="Ezra D."/>
            <person name="Gonzalez J."/>
            <person name="Henrissat B."/>
            <person name="Kuo A."/>
            <person name="Liang C."/>
            <person name="Lipzen A."/>
            <person name="Lutzoni F."/>
            <person name="Magnuson J."/>
            <person name="Mondo S."/>
            <person name="Nolan M."/>
            <person name="Ohm R."/>
            <person name="Pangilinan J."/>
            <person name="Park H.-J."/>
            <person name="Ramirez L."/>
            <person name="Alfaro M."/>
            <person name="Sun H."/>
            <person name="Tritt A."/>
            <person name="Yoshinaga Y."/>
            <person name="Zwiers L.-H."/>
            <person name="Turgeon B."/>
            <person name="Goodwin S."/>
            <person name="Spatafora J."/>
            <person name="Crous P."/>
            <person name="Grigoriev I."/>
        </authorList>
    </citation>
    <scope>NUCLEOTIDE SEQUENCE</scope>
    <source>
        <strain evidence="1">CBS 110217</strain>
    </source>
</reference>
<evidence type="ECO:0000313" key="1">
    <source>
        <dbReference type="EMBL" id="KAF2026540.1"/>
    </source>
</evidence>
<gene>
    <name evidence="1" type="ORF">EK21DRAFT_92284</name>
</gene>